<evidence type="ECO:0000259" key="5">
    <source>
        <dbReference type="Pfam" id="PF01494"/>
    </source>
</evidence>
<dbReference type="InterPro" id="IPR050641">
    <property type="entry name" value="RIFMO-like"/>
</dbReference>
<comment type="caution">
    <text evidence="6">The sequence shown here is derived from an EMBL/GenBank/DDBJ whole genome shotgun (WGS) entry which is preliminary data.</text>
</comment>
<name>A0A9P1H8R8_9PEZI</name>
<gene>
    <name evidence="6" type="ORF">PPNO1_LOCUS8514</name>
</gene>
<dbReference type="EMBL" id="CALLCH030000019">
    <property type="protein sequence ID" value="CAI4218944.1"/>
    <property type="molecule type" value="Genomic_DNA"/>
</dbReference>
<keyword evidence="2" id="KW-0285">Flavoprotein</keyword>
<dbReference type="Gene3D" id="3.50.50.60">
    <property type="entry name" value="FAD/NAD(P)-binding domain"/>
    <property type="match status" value="1"/>
</dbReference>
<keyword evidence="3" id="KW-0274">FAD</keyword>
<organism evidence="6 7">
    <name type="scientific">Parascedosporium putredinis</name>
    <dbReference type="NCBI Taxonomy" id="1442378"/>
    <lineage>
        <taxon>Eukaryota</taxon>
        <taxon>Fungi</taxon>
        <taxon>Dikarya</taxon>
        <taxon>Ascomycota</taxon>
        <taxon>Pezizomycotina</taxon>
        <taxon>Sordariomycetes</taxon>
        <taxon>Hypocreomycetidae</taxon>
        <taxon>Microascales</taxon>
        <taxon>Microascaceae</taxon>
        <taxon>Parascedosporium</taxon>
    </lineage>
</organism>
<protein>
    <recommendedName>
        <fullName evidence="5">FAD-binding domain-containing protein</fullName>
    </recommendedName>
</protein>
<proteinExistence type="predicted"/>
<dbReference type="PRINTS" id="PR00420">
    <property type="entry name" value="RNGMNOXGNASE"/>
</dbReference>
<evidence type="ECO:0000256" key="4">
    <source>
        <dbReference type="ARBA" id="ARBA00023002"/>
    </source>
</evidence>
<dbReference type="Proteomes" id="UP000838763">
    <property type="component" value="Unassembled WGS sequence"/>
</dbReference>
<dbReference type="AlphaFoldDB" id="A0A9P1H8R8"/>
<reference evidence="6" key="1">
    <citation type="submission" date="2022-11" db="EMBL/GenBank/DDBJ databases">
        <authorList>
            <person name="Scott C."/>
            <person name="Bruce N."/>
        </authorList>
    </citation>
    <scope>NUCLEOTIDE SEQUENCE</scope>
</reference>
<keyword evidence="7" id="KW-1185">Reference proteome</keyword>
<evidence type="ECO:0000313" key="6">
    <source>
        <dbReference type="EMBL" id="CAI4218944.1"/>
    </source>
</evidence>
<evidence type="ECO:0000256" key="3">
    <source>
        <dbReference type="ARBA" id="ARBA00022827"/>
    </source>
</evidence>
<sequence>MVAPGTWKLSDPIWLTRFKLHHRGVNEYRSRRLLVAGDAAHIHSPAGGQGMNTGIQDSINLGWKLARAIQNPGEGSEALLDSYSTERQRIGQHLLDGTDRIFSYATSTSRFWTLWRHFVIKWLMPFALRIKPLRARAFRFISELGIRYRHSPLVGTSAKYRGKLKGGDRAPDGLVEFGDGHPPAFLMRHLSPEKHHLLLFSGRGAQSVGAEILEEHGGRLLAWLQEKQPASAECYKIYDSDKGM</sequence>
<accession>A0A9P1H8R8</accession>
<evidence type="ECO:0000256" key="1">
    <source>
        <dbReference type="ARBA" id="ARBA00001974"/>
    </source>
</evidence>
<dbReference type="GO" id="GO:0016709">
    <property type="term" value="F:oxidoreductase activity, acting on paired donors, with incorporation or reduction of molecular oxygen, NAD(P)H as one donor, and incorporation of one atom of oxygen"/>
    <property type="evidence" value="ECO:0007669"/>
    <property type="project" value="UniProtKB-ARBA"/>
</dbReference>
<dbReference type="GO" id="GO:0071949">
    <property type="term" value="F:FAD binding"/>
    <property type="evidence" value="ECO:0007669"/>
    <property type="project" value="InterPro"/>
</dbReference>
<dbReference type="SUPFAM" id="SSF51905">
    <property type="entry name" value="FAD/NAD(P)-binding domain"/>
    <property type="match status" value="1"/>
</dbReference>
<comment type="cofactor">
    <cofactor evidence="1">
        <name>FAD</name>
        <dbReference type="ChEBI" id="CHEBI:57692"/>
    </cofactor>
</comment>
<dbReference type="PANTHER" id="PTHR43004:SF19">
    <property type="entry name" value="BINDING MONOOXYGENASE, PUTATIVE (JCVI)-RELATED"/>
    <property type="match status" value="1"/>
</dbReference>
<dbReference type="InterPro" id="IPR002938">
    <property type="entry name" value="FAD-bd"/>
</dbReference>
<dbReference type="PANTHER" id="PTHR43004">
    <property type="entry name" value="TRK SYSTEM POTASSIUM UPTAKE PROTEIN"/>
    <property type="match status" value="1"/>
</dbReference>
<evidence type="ECO:0000313" key="7">
    <source>
        <dbReference type="Proteomes" id="UP000838763"/>
    </source>
</evidence>
<feature type="domain" description="FAD-binding" evidence="5">
    <location>
        <begin position="11"/>
        <end position="97"/>
    </location>
</feature>
<dbReference type="OrthoDB" id="10016252at2759"/>
<evidence type="ECO:0000256" key="2">
    <source>
        <dbReference type="ARBA" id="ARBA00022630"/>
    </source>
</evidence>
<keyword evidence="4" id="KW-0560">Oxidoreductase</keyword>
<dbReference type="InterPro" id="IPR036188">
    <property type="entry name" value="FAD/NAD-bd_sf"/>
</dbReference>
<dbReference type="Pfam" id="PF01494">
    <property type="entry name" value="FAD_binding_3"/>
    <property type="match status" value="1"/>
</dbReference>